<comment type="caution">
    <text evidence="1">The sequence shown here is derived from an EMBL/GenBank/DDBJ whole genome shotgun (WGS) entry which is preliminary data.</text>
</comment>
<name>A0A4U1C719_9SPHI</name>
<keyword evidence="2" id="KW-1185">Reference proteome</keyword>
<dbReference type="Gene3D" id="3.40.50.300">
    <property type="entry name" value="P-loop containing nucleotide triphosphate hydrolases"/>
    <property type="match status" value="1"/>
</dbReference>
<reference evidence="1 2" key="1">
    <citation type="submission" date="2019-04" db="EMBL/GenBank/DDBJ databases">
        <title>Pedobacter sp. AR-2-6 sp. nov., isolated from Arctic soil.</title>
        <authorList>
            <person name="Dahal R.H."/>
            <person name="Kim D.-U."/>
        </authorList>
    </citation>
    <scope>NUCLEOTIDE SEQUENCE [LARGE SCALE GENOMIC DNA]</scope>
    <source>
        <strain evidence="1 2">AR-2-6</strain>
    </source>
</reference>
<dbReference type="RefSeq" id="WP_136876438.1">
    <property type="nucleotide sequence ID" value="NZ_SWBO01000004.1"/>
</dbReference>
<dbReference type="OrthoDB" id="9771580at2"/>
<dbReference type="InterPro" id="IPR006517">
    <property type="entry name" value="Phage_terminase_lsu-like_C"/>
</dbReference>
<dbReference type="Pfam" id="PF03237">
    <property type="entry name" value="Terminase_6N"/>
    <property type="match status" value="1"/>
</dbReference>
<dbReference type="Proteomes" id="UP000310477">
    <property type="component" value="Unassembled WGS sequence"/>
</dbReference>
<dbReference type="EMBL" id="SWBO01000004">
    <property type="protein sequence ID" value="TKC01241.1"/>
    <property type="molecule type" value="Genomic_DNA"/>
</dbReference>
<organism evidence="1 2">
    <name type="scientific">Pedobacter cryotolerans</name>
    <dbReference type="NCBI Taxonomy" id="2571270"/>
    <lineage>
        <taxon>Bacteria</taxon>
        <taxon>Pseudomonadati</taxon>
        <taxon>Bacteroidota</taxon>
        <taxon>Sphingobacteriia</taxon>
        <taxon>Sphingobacteriales</taxon>
        <taxon>Sphingobacteriaceae</taxon>
        <taxon>Pedobacter</taxon>
    </lineage>
</organism>
<dbReference type="InterPro" id="IPR027417">
    <property type="entry name" value="P-loop_NTPase"/>
</dbReference>
<protein>
    <submittedName>
        <fullName evidence="1">Terminase</fullName>
    </submittedName>
</protein>
<proteinExistence type="predicted"/>
<sequence length="470" mass="53552">MTTPITKEAILKEFTLRSAREDLTAFTTVTMPSFDPTPFHLNFFKVLDDFAHGRIKKLMIFAPPQHGKSEGSTRRLPAYLLGLNPNLKVAIVSHTASLASKFNKEIQRIMDEPDYREIFPDTVLPSGNDSYARNNTELEVVGKKGGIRSVGVEGGLTGETVDILIMDDLYKDAMDAWSPIVRGNVENWYSTVAETRLHNNSQQLIVFTRWHHEDLAGKLLAEPDNDWTVVKYPAIKEGEPDDNDPREDGEALYPQRHDIKRLTDLRNRDAFVFECMYQQNPQPKEGLLYQPFKTYTDLPTYGRRKSYVDTADLGKDYLCSISYLENKDGMYILDIIYTQAKMEVTELLVAKQLWDHQVEHSFIESNNGGRGFARQVEAKTKDLGNFRTSIEWFSQNLNKLARINTNATAVNNLIHMPEGWQMRWATFYNHVTNYSSIGRNAHDDAPDTLTGMVEKYGAGKKSLGIWALSH</sequence>
<evidence type="ECO:0000313" key="1">
    <source>
        <dbReference type="EMBL" id="TKC01241.1"/>
    </source>
</evidence>
<gene>
    <name evidence="1" type="ORF">FA045_08325</name>
</gene>
<dbReference type="NCBIfam" id="TIGR01630">
    <property type="entry name" value="psiM2_ORF9"/>
    <property type="match status" value="1"/>
</dbReference>
<accession>A0A4U1C719</accession>
<evidence type="ECO:0000313" key="2">
    <source>
        <dbReference type="Proteomes" id="UP000310477"/>
    </source>
</evidence>
<dbReference type="AlphaFoldDB" id="A0A4U1C719"/>